<evidence type="ECO:0000313" key="6">
    <source>
        <dbReference type="Proteomes" id="UP000197153"/>
    </source>
</evidence>
<dbReference type="SUPFAM" id="SSF55347">
    <property type="entry name" value="Glyceraldehyde-3-phosphate dehydrogenase-like, C-terminal domain"/>
    <property type="match status" value="1"/>
</dbReference>
<keyword evidence="2" id="KW-0560">Oxidoreductase</keyword>
<keyword evidence="6" id="KW-1185">Reference proteome</keyword>
<feature type="domain" description="GFO/IDH/MocA-like oxidoreductase" evidence="4">
    <location>
        <begin position="126"/>
        <end position="246"/>
    </location>
</feature>
<dbReference type="AlphaFoldDB" id="A0A248K339"/>
<dbReference type="PANTHER" id="PTHR42840:SF3">
    <property type="entry name" value="BINDING ROSSMANN FOLD OXIDOREDUCTASE, PUTATIVE (AFU_ORTHOLOGUE AFUA_2G10240)-RELATED"/>
    <property type="match status" value="1"/>
</dbReference>
<dbReference type="Gene3D" id="3.40.50.720">
    <property type="entry name" value="NAD(P)-binding Rossmann-like Domain"/>
    <property type="match status" value="1"/>
</dbReference>
<evidence type="ECO:0000256" key="2">
    <source>
        <dbReference type="ARBA" id="ARBA00023002"/>
    </source>
</evidence>
<evidence type="ECO:0000256" key="1">
    <source>
        <dbReference type="ARBA" id="ARBA00010928"/>
    </source>
</evidence>
<dbReference type="InterPro" id="IPR030827">
    <property type="entry name" value="Myo_inos_IolG"/>
</dbReference>
<feature type="domain" description="Gfo/Idh/MocA-like oxidoreductase N-terminal" evidence="3">
    <location>
        <begin position="3"/>
        <end position="104"/>
    </location>
</feature>
<dbReference type="GO" id="GO:0016491">
    <property type="term" value="F:oxidoreductase activity"/>
    <property type="evidence" value="ECO:0007669"/>
    <property type="project" value="UniProtKB-KW"/>
</dbReference>
<dbReference type="Proteomes" id="UP000197153">
    <property type="component" value="Chromosome 4"/>
</dbReference>
<dbReference type="KEGG" id="nao:Y958_30120"/>
<dbReference type="NCBIfam" id="TIGR04380">
    <property type="entry name" value="myo_inos_iolG"/>
    <property type="match status" value="1"/>
</dbReference>
<evidence type="ECO:0000313" key="5">
    <source>
        <dbReference type="EMBL" id="ASG25209.1"/>
    </source>
</evidence>
<dbReference type="Pfam" id="PF22725">
    <property type="entry name" value="GFO_IDH_MocA_C3"/>
    <property type="match status" value="1"/>
</dbReference>
<reference evidence="5 6" key="1">
    <citation type="submission" date="2017-06" db="EMBL/GenBank/DDBJ databases">
        <title>Complete genome sequence of Nitrospirillum amazonense strain CBAmC, an endophytic nitrogen-fixing and plant growth-promoting bacterium, isolated from sugarcane.</title>
        <authorList>
            <person name="Schwab S."/>
            <person name="dos Santos Teixeira K.R."/>
            <person name="Simoes Araujo J.L."/>
            <person name="Soares Vidal M."/>
            <person name="Borges de Freitas H.R."/>
            <person name="Rivello Crivelaro A.L."/>
            <person name="Bueno de Camargo Nunes A."/>
            <person name="dos Santos C.M."/>
            <person name="Palmeira da Silva Rosa D."/>
            <person name="da Silva Padilha D."/>
            <person name="da Silva E."/>
            <person name="Araujo Terra L."/>
            <person name="Soares Mendes V."/>
            <person name="Farinelli L."/>
            <person name="Magalhaes Cruz L."/>
            <person name="Baldani J.I."/>
        </authorList>
    </citation>
    <scope>NUCLEOTIDE SEQUENCE [LARGE SCALE GENOMIC DNA]</scope>
    <source>
        <strain evidence="5 6">CBAmC</strain>
    </source>
</reference>
<gene>
    <name evidence="5" type="primary">iolG</name>
    <name evidence="5" type="ORF">Y958_30120</name>
</gene>
<proteinExistence type="inferred from homology"/>
<dbReference type="InterPro" id="IPR000683">
    <property type="entry name" value="Gfo/Idh/MocA-like_OxRdtase_N"/>
</dbReference>
<dbReference type="EMBL" id="CP022113">
    <property type="protein sequence ID" value="ASG25209.1"/>
    <property type="molecule type" value="Genomic_DNA"/>
</dbReference>
<sequence length="331" mass="34539">MFDIAILGAGRIGRIHARNVAAHPALRLKYVTDPNAAASDAVAAETGATVTDLDTVLADKSVRGVIIASSTDLHLDQAARAITAGKAVLCEKPLDMDLARAQAAAPVLGGDVPLMLGFNRRFDPHFATLKARLEAGAVGALETLQITSHDPAPPPVSYIKVSGGLFKDMAIHDFDMARWLLGEPVVEVYAAASCLVDPAIGEAGDVDTAKTILRTATGKLCVISNSRRSGYGYDQRIEAFGSQGLLRADNILESSVSTWGGAGGNPGAASDAFQNFFLDRYAEAYRQEVAHFTEILAGTAKPSVGYHDGVAALALAEAAAQSVATGQAVRL</sequence>
<protein>
    <submittedName>
        <fullName evidence="5">Inositol 2-dehydrogenase</fullName>
    </submittedName>
</protein>
<accession>A0A248K339</accession>
<evidence type="ECO:0000259" key="4">
    <source>
        <dbReference type="Pfam" id="PF22725"/>
    </source>
</evidence>
<dbReference type="Gene3D" id="3.30.360.10">
    <property type="entry name" value="Dihydrodipicolinate Reductase, domain 2"/>
    <property type="match status" value="1"/>
</dbReference>
<dbReference type="SUPFAM" id="SSF51735">
    <property type="entry name" value="NAD(P)-binding Rossmann-fold domains"/>
    <property type="match status" value="1"/>
</dbReference>
<name>A0A248K339_9PROT</name>
<dbReference type="Pfam" id="PF01408">
    <property type="entry name" value="GFO_IDH_MocA"/>
    <property type="match status" value="1"/>
</dbReference>
<organism evidence="5 6">
    <name type="scientific">Nitrospirillum viridazoti CBAmc</name>
    <dbReference type="NCBI Taxonomy" id="1441467"/>
    <lineage>
        <taxon>Bacteria</taxon>
        <taxon>Pseudomonadati</taxon>
        <taxon>Pseudomonadota</taxon>
        <taxon>Alphaproteobacteria</taxon>
        <taxon>Rhodospirillales</taxon>
        <taxon>Azospirillaceae</taxon>
        <taxon>Nitrospirillum</taxon>
        <taxon>Nitrospirillum viridazoti</taxon>
    </lineage>
</organism>
<dbReference type="PANTHER" id="PTHR42840">
    <property type="entry name" value="NAD(P)-BINDING ROSSMANN-FOLD SUPERFAMILY PROTEIN-RELATED"/>
    <property type="match status" value="1"/>
</dbReference>
<dbReference type="RefSeq" id="WP_088875585.1">
    <property type="nucleotide sequence ID" value="NZ_CP022113.1"/>
</dbReference>
<evidence type="ECO:0000259" key="3">
    <source>
        <dbReference type="Pfam" id="PF01408"/>
    </source>
</evidence>
<dbReference type="InterPro" id="IPR036291">
    <property type="entry name" value="NAD(P)-bd_dom_sf"/>
</dbReference>
<comment type="similarity">
    <text evidence="1">Belongs to the Gfo/Idh/MocA family.</text>
</comment>
<dbReference type="InterPro" id="IPR055170">
    <property type="entry name" value="GFO_IDH_MocA-like_dom"/>
</dbReference>
<dbReference type="GO" id="GO:0000166">
    <property type="term" value="F:nucleotide binding"/>
    <property type="evidence" value="ECO:0007669"/>
    <property type="project" value="InterPro"/>
</dbReference>